<dbReference type="GO" id="GO:0005549">
    <property type="term" value="F:odorant binding"/>
    <property type="evidence" value="ECO:0007669"/>
    <property type="project" value="InterPro"/>
</dbReference>
<dbReference type="AlphaFoldDB" id="A0A9P0H3C2"/>
<protein>
    <submittedName>
        <fullName evidence="3">Uncharacterized protein</fullName>
    </submittedName>
</protein>
<dbReference type="Gene3D" id="1.10.238.20">
    <property type="entry name" value="Pheromone/general odorant binding protein domain"/>
    <property type="match status" value="2"/>
</dbReference>
<dbReference type="Pfam" id="PF01395">
    <property type="entry name" value="PBP_GOBP"/>
    <property type="match status" value="2"/>
</dbReference>
<evidence type="ECO:0000313" key="4">
    <source>
        <dbReference type="Proteomes" id="UP001152798"/>
    </source>
</evidence>
<feature type="chain" id="PRO_5040462767" evidence="2">
    <location>
        <begin position="46"/>
        <end position="262"/>
    </location>
</feature>
<reference evidence="3" key="1">
    <citation type="submission" date="2022-01" db="EMBL/GenBank/DDBJ databases">
        <authorList>
            <person name="King R."/>
        </authorList>
    </citation>
    <scope>NUCLEOTIDE SEQUENCE</scope>
</reference>
<dbReference type="SMART" id="SM00708">
    <property type="entry name" value="PhBP"/>
    <property type="match status" value="1"/>
</dbReference>
<proteinExistence type="predicted"/>
<dbReference type="OrthoDB" id="6601693at2759"/>
<dbReference type="InterPro" id="IPR006170">
    <property type="entry name" value="PBP/GOBP"/>
</dbReference>
<dbReference type="PANTHER" id="PTHR11857">
    <property type="entry name" value="ODORANT BINDING PROTEIN-RELATED"/>
    <property type="match status" value="1"/>
</dbReference>
<sequence>MGINSRNIDSQMEQRPLGQPKHYHTNLEMLFSLILLTLCAFAATAEDSESSESSSEQTHDNEHPRRYVEALMDCSEKYQVPPNYFTMILNGDAPVFNDAKCFVKCGMMGLHYLNEDGSLNEKEVRSVVHRFFAEPSAHEQAINTWLNCEKQSKSEQYADDSCERAYNMFMCYSEHMSKCFMKCGLVGMGYINRDGSLNGANLKNTVYKYFNDESQRDFTIRAWLACDQKCHSAFYSDDSCDRAFNLAMCFVEQIKNVCTEQI</sequence>
<keyword evidence="1 2" id="KW-0732">Signal</keyword>
<dbReference type="EMBL" id="OV725077">
    <property type="protein sequence ID" value="CAH1391457.1"/>
    <property type="molecule type" value="Genomic_DNA"/>
</dbReference>
<evidence type="ECO:0000256" key="1">
    <source>
        <dbReference type="ARBA" id="ARBA00022729"/>
    </source>
</evidence>
<evidence type="ECO:0000256" key="2">
    <source>
        <dbReference type="SAM" id="SignalP"/>
    </source>
</evidence>
<feature type="signal peptide" evidence="2">
    <location>
        <begin position="1"/>
        <end position="45"/>
    </location>
</feature>
<evidence type="ECO:0000313" key="3">
    <source>
        <dbReference type="EMBL" id="CAH1391457.1"/>
    </source>
</evidence>
<keyword evidence="4" id="KW-1185">Reference proteome</keyword>
<name>A0A9P0H3C2_NEZVI</name>
<dbReference type="GO" id="GO:0007608">
    <property type="term" value="P:sensory perception of smell"/>
    <property type="evidence" value="ECO:0007669"/>
    <property type="project" value="TreeGrafter"/>
</dbReference>
<dbReference type="InterPro" id="IPR036728">
    <property type="entry name" value="PBP_GOBP_sf"/>
</dbReference>
<dbReference type="GO" id="GO:0005615">
    <property type="term" value="C:extracellular space"/>
    <property type="evidence" value="ECO:0007669"/>
    <property type="project" value="TreeGrafter"/>
</dbReference>
<accession>A0A9P0H3C2</accession>
<dbReference type="CDD" id="cd23992">
    <property type="entry name" value="PBP_GOBP"/>
    <property type="match status" value="2"/>
</dbReference>
<dbReference type="SUPFAM" id="SSF47565">
    <property type="entry name" value="Insect pheromone/odorant-binding proteins"/>
    <property type="match status" value="2"/>
</dbReference>
<gene>
    <name evidence="3" type="ORF">NEZAVI_LOCUS2476</name>
</gene>
<dbReference type="Proteomes" id="UP001152798">
    <property type="component" value="Chromosome 1"/>
</dbReference>
<organism evidence="3 4">
    <name type="scientific">Nezara viridula</name>
    <name type="common">Southern green stink bug</name>
    <name type="synonym">Cimex viridulus</name>
    <dbReference type="NCBI Taxonomy" id="85310"/>
    <lineage>
        <taxon>Eukaryota</taxon>
        <taxon>Metazoa</taxon>
        <taxon>Ecdysozoa</taxon>
        <taxon>Arthropoda</taxon>
        <taxon>Hexapoda</taxon>
        <taxon>Insecta</taxon>
        <taxon>Pterygota</taxon>
        <taxon>Neoptera</taxon>
        <taxon>Paraneoptera</taxon>
        <taxon>Hemiptera</taxon>
        <taxon>Heteroptera</taxon>
        <taxon>Panheteroptera</taxon>
        <taxon>Pentatomomorpha</taxon>
        <taxon>Pentatomoidea</taxon>
        <taxon>Pentatomidae</taxon>
        <taxon>Pentatominae</taxon>
        <taxon>Nezara</taxon>
    </lineage>
</organism>